<keyword evidence="3" id="KW-0813">Transport</keyword>
<comment type="catalytic activity">
    <reaction evidence="12">
        <text>D-fructose(out) = D-fructose(in)</text>
        <dbReference type="Rhea" id="RHEA:60372"/>
        <dbReference type="ChEBI" id="CHEBI:37721"/>
    </reaction>
    <physiologicalReaction direction="left-to-right" evidence="12">
        <dbReference type="Rhea" id="RHEA:60373"/>
    </physiologicalReaction>
</comment>
<accession>A0A8K1CQY5</accession>
<evidence type="ECO:0000256" key="5">
    <source>
        <dbReference type="ARBA" id="ARBA00022989"/>
    </source>
</evidence>
<comment type="caution">
    <text evidence="16">The sequence shown here is derived from an EMBL/GenBank/DDBJ whole genome shotgun (WGS) entry which is preliminary data.</text>
</comment>
<keyword evidence="4 14" id="KW-0812">Transmembrane</keyword>
<comment type="catalytic activity">
    <reaction evidence="8">
        <text>D-glucose(out) = D-glucose(in)</text>
        <dbReference type="Rhea" id="RHEA:60376"/>
        <dbReference type="ChEBI" id="CHEBI:4167"/>
    </reaction>
    <physiologicalReaction direction="left-to-right" evidence="8">
        <dbReference type="Rhea" id="RHEA:60377"/>
    </physiologicalReaction>
</comment>
<gene>
    <name evidence="16" type="ORF">Poli38472_007854</name>
</gene>
<dbReference type="InterPro" id="IPR003663">
    <property type="entry name" value="Sugar/inositol_transpt"/>
</dbReference>
<dbReference type="PANTHER" id="PTHR23503">
    <property type="entry name" value="SOLUTE CARRIER FAMILY 2"/>
    <property type="match status" value="1"/>
</dbReference>
<comment type="catalytic activity">
    <reaction evidence="9">
        <text>D-xylose(out) = D-xylose(in)</text>
        <dbReference type="Rhea" id="RHEA:78427"/>
        <dbReference type="ChEBI" id="CHEBI:53455"/>
    </reaction>
    <physiologicalReaction direction="left-to-right" evidence="9">
        <dbReference type="Rhea" id="RHEA:78428"/>
    </physiologicalReaction>
</comment>
<evidence type="ECO:0000256" key="12">
    <source>
        <dbReference type="ARBA" id="ARBA00044710"/>
    </source>
</evidence>
<feature type="transmembrane region" description="Helical" evidence="14">
    <location>
        <begin position="180"/>
        <end position="197"/>
    </location>
</feature>
<feature type="transmembrane region" description="Helical" evidence="14">
    <location>
        <begin position="121"/>
        <end position="140"/>
    </location>
</feature>
<keyword evidence="17" id="KW-1185">Reference proteome</keyword>
<feature type="transmembrane region" description="Helical" evidence="14">
    <location>
        <begin position="237"/>
        <end position="255"/>
    </location>
</feature>
<feature type="transmembrane region" description="Helical" evidence="14">
    <location>
        <begin position="481"/>
        <end position="500"/>
    </location>
</feature>
<dbReference type="GO" id="GO:0016020">
    <property type="term" value="C:membrane"/>
    <property type="evidence" value="ECO:0007669"/>
    <property type="project" value="UniProtKB-SubCell"/>
</dbReference>
<dbReference type="SUPFAM" id="SSF103473">
    <property type="entry name" value="MFS general substrate transporter"/>
    <property type="match status" value="1"/>
</dbReference>
<organism evidence="16 17">
    <name type="scientific">Pythium oligandrum</name>
    <name type="common">Mycoparasitic fungus</name>
    <dbReference type="NCBI Taxonomy" id="41045"/>
    <lineage>
        <taxon>Eukaryota</taxon>
        <taxon>Sar</taxon>
        <taxon>Stramenopiles</taxon>
        <taxon>Oomycota</taxon>
        <taxon>Peronosporomycetes</taxon>
        <taxon>Pythiales</taxon>
        <taxon>Pythiaceae</taxon>
        <taxon>Pythium</taxon>
    </lineage>
</organism>
<protein>
    <recommendedName>
        <fullName evidence="13">Hexose transporter 1</fullName>
    </recommendedName>
</protein>
<dbReference type="PROSITE" id="PS00217">
    <property type="entry name" value="SUGAR_TRANSPORT_2"/>
    <property type="match status" value="1"/>
</dbReference>
<evidence type="ECO:0000256" key="7">
    <source>
        <dbReference type="ARBA" id="ARBA00044637"/>
    </source>
</evidence>
<evidence type="ECO:0000256" key="11">
    <source>
        <dbReference type="ARBA" id="ARBA00044668"/>
    </source>
</evidence>
<evidence type="ECO:0000256" key="2">
    <source>
        <dbReference type="ARBA" id="ARBA00011738"/>
    </source>
</evidence>
<dbReference type="Gene3D" id="1.20.1250.20">
    <property type="entry name" value="MFS general substrate transporter like domains"/>
    <property type="match status" value="1"/>
</dbReference>
<comment type="catalytic activity">
    <reaction evidence="11">
        <text>D-glucosamine(out) = D-glucosamine(in)</text>
        <dbReference type="Rhea" id="RHEA:78423"/>
        <dbReference type="ChEBI" id="CHEBI:58723"/>
    </reaction>
    <physiologicalReaction direction="left-to-right" evidence="11">
        <dbReference type="Rhea" id="RHEA:78424"/>
    </physiologicalReaction>
</comment>
<feature type="transmembrane region" description="Helical" evidence="14">
    <location>
        <begin position="417"/>
        <end position="438"/>
    </location>
</feature>
<reference evidence="16" key="1">
    <citation type="submission" date="2019-03" db="EMBL/GenBank/DDBJ databases">
        <title>Long read genome sequence of the mycoparasitic Pythium oligandrum ATCC 38472 isolated from sugarbeet rhizosphere.</title>
        <authorList>
            <person name="Gaulin E."/>
        </authorList>
    </citation>
    <scope>NUCLEOTIDE SEQUENCE</scope>
    <source>
        <strain evidence="16">ATCC 38472_TT</strain>
    </source>
</reference>
<dbReference type="PROSITE" id="PS50850">
    <property type="entry name" value="MFS"/>
    <property type="match status" value="1"/>
</dbReference>
<evidence type="ECO:0000313" key="17">
    <source>
        <dbReference type="Proteomes" id="UP000794436"/>
    </source>
</evidence>
<dbReference type="PRINTS" id="PR00171">
    <property type="entry name" value="SUGRTRNSPORT"/>
</dbReference>
<evidence type="ECO:0000256" key="1">
    <source>
        <dbReference type="ARBA" id="ARBA00004141"/>
    </source>
</evidence>
<evidence type="ECO:0000256" key="6">
    <source>
        <dbReference type="ARBA" id="ARBA00023136"/>
    </source>
</evidence>
<dbReference type="EMBL" id="SPLM01000003">
    <property type="protein sequence ID" value="TMW68182.1"/>
    <property type="molecule type" value="Genomic_DNA"/>
</dbReference>
<dbReference type="InterPro" id="IPR045263">
    <property type="entry name" value="GLUT"/>
</dbReference>
<feature type="domain" description="Major facilitator superfamily (MFS) profile" evidence="15">
    <location>
        <begin position="71"/>
        <end position="531"/>
    </location>
</feature>
<dbReference type="InterPro" id="IPR005828">
    <property type="entry name" value="MFS_sugar_transport-like"/>
</dbReference>
<dbReference type="AlphaFoldDB" id="A0A8K1CQY5"/>
<evidence type="ECO:0000256" key="8">
    <source>
        <dbReference type="ARBA" id="ARBA00044648"/>
    </source>
</evidence>
<feature type="transmembrane region" description="Helical" evidence="14">
    <location>
        <begin position="209"/>
        <end position="231"/>
    </location>
</feature>
<dbReference type="Pfam" id="PF00083">
    <property type="entry name" value="Sugar_tr"/>
    <property type="match status" value="1"/>
</dbReference>
<dbReference type="OrthoDB" id="263957at2759"/>
<dbReference type="GO" id="GO:0015149">
    <property type="term" value="F:hexose transmembrane transporter activity"/>
    <property type="evidence" value="ECO:0007669"/>
    <property type="project" value="TreeGrafter"/>
</dbReference>
<feature type="transmembrane region" description="Helical" evidence="14">
    <location>
        <begin position="386"/>
        <end position="405"/>
    </location>
</feature>
<comment type="catalytic activity">
    <reaction evidence="10">
        <text>D-mannose(out) = D-mannose(in)</text>
        <dbReference type="Rhea" id="RHEA:78391"/>
        <dbReference type="ChEBI" id="CHEBI:4208"/>
    </reaction>
    <physiologicalReaction direction="left-to-right" evidence="10">
        <dbReference type="Rhea" id="RHEA:78392"/>
    </physiologicalReaction>
</comment>
<keyword evidence="5 14" id="KW-1133">Transmembrane helix</keyword>
<evidence type="ECO:0000313" key="16">
    <source>
        <dbReference type="EMBL" id="TMW68182.1"/>
    </source>
</evidence>
<evidence type="ECO:0000256" key="14">
    <source>
        <dbReference type="SAM" id="Phobius"/>
    </source>
</evidence>
<evidence type="ECO:0000259" key="15">
    <source>
        <dbReference type="PROSITE" id="PS50850"/>
    </source>
</evidence>
<feature type="transmembrane region" description="Helical" evidence="14">
    <location>
        <begin position="67"/>
        <end position="85"/>
    </location>
</feature>
<feature type="transmembrane region" description="Helical" evidence="14">
    <location>
        <begin position="352"/>
        <end position="374"/>
    </location>
</feature>
<evidence type="ECO:0000256" key="10">
    <source>
        <dbReference type="ARBA" id="ARBA00044662"/>
    </source>
</evidence>
<dbReference type="PANTHER" id="PTHR23503:SF8">
    <property type="entry name" value="FACILITATED GLUCOSE TRANSPORTER PROTEIN 1"/>
    <property type="match status" value="1"/>
</dbReference>
<evidence type="ECO:0000256" key="4">
    <source>
        <dbReference type="ARBA" id="ARBA00022692"/>
    </source>
</evidence>
<sequence>MAAGERKTSLPALNPRASILIQDDEATPRTMAAYSAAYTQALTPHATIPIVQDGSIEPPKALRVNRIVYTSAYLSMLQGVLYGWSLSQLNYSKFNNIEDCDRRPITPGTCLMFPGHTSTEWIFVVNSWVVGGIFGGLLCGPVADQIGRKRTLMLNCAIIATGAVVQAVSPTLLVFCVGRFITGIACGVVAAVCNTYVSEISPPHIRGVLGSFYSVAIGSGVFLVGLMPFVAGTSTGWRYIAAFPIIVAIVFAQLAPKHLAESPTWLVTRGHHDEARKVLAQFYGEENVDVALSWIKAPVEEPRLDESSSSTSEAASPVHLSYVQPQRQQQQIAPAKPSPLKSLMTKQHRKKLILAVALAFATQFSGINAVFFYSSSILKDAGIEDSRIGSLIVNLFNLIPAMVAGRYVKRIGNRRGIILGPCGMILSALGLTIARVYHISSLSILFITTYVVTFTVCLGAMGVAVGTSLFPDSLRATGTSIMMCINWCGTFTIGVGYPFLAACLNAYAFVPFIGTLSFFALFFYVFLPDTTNKTTAEIQELFEPGHLKKEQASAV</sequence>
<name>A0A8K1CQY5_PYTOL</name>
<comment type="subunit">
    <text evidence="2">Homodimer.</text>
</comment>
<comment type="catalytic activity">
    <reaction evidence="7">
        <text>D-galactose(in) = D-galactose(out)</text>
        <dbReference type="Rhea" id="RHEA:34915"/>
        <dbReference type="ChEBI" id="CHEBI:4139"/>
    </reaction>
    <physiologicalReaction direction="right-to-left" evidence="7">
        <dbReference type="Rhea" id="RHEA:34917"/>
    </physiologicalReaction>
</comment>
<evidence type="ECO:0000256" key="13">
    <source>
        <dbReference type="ARBA" id="ARBA00044780"/>
    </source>
</evidence>
<evidence type="ECO:0000256" key="3">
    <source>
        <dbReference type="ARBA" id="ARBA00022448"/>
    </source>
</evidence>
<dbReference type="InterPro" id="IPR036259">
    <property type="entry name" value="MFS_trans_sf"/>
</dbReference>
<evidence type="ECO:0000256" key="9">
    <source>
        <dbReference type="ARBA" id="ARBA00044656"/>
    </source>
</evidence>
<comment type="subcellular location">
    <subcellularLocation>
        <location evidence="1">Membrane</location>
        <topology evidence="1">Multi-pass membrane protein</topology>
    </subcellularLocation>
</comment>
<feature type="transmembrane region" description="Helical" evidence="14">
    <location>
        <begin position="152"/>
        <end position="174"/>
    </location>
</feature>
<feature type="transmembrane region" description="Helical" evidence="14">
    <location>
        <begin position="444"/>
        <end position="469"/>
    </location>
</feature>
<keyword evidence="6 14" id="KW-0472">Membrane</keyword>
<dbReference type="InterPro" id="IPR020846">
    <property type="entry name" value="MFS_dom"/>
</dbReference>
<dbReference type="InterPro" id="IPR005829">
    <property type="entry name" value="Sugar_transporter_CS"/>
</dbReference>
<dbReference type="Proteomes" id="UP000794436">
    <property type="component" value="Unassembled WGS sequence"/>
</dbReference>
<feature type="transmembrane region" description="Helical" evidence="14">
    <location>
        <begin position="506"/>
        <end position="527"/>
    </location>
</feature>
<proteinExistence type="predicted"/>